<evidence type="ECO:0000313" key="2">
    <source>
        <dbReference type="EMBL" id="TDR54200.1"/>
    </source>
</evidence>
<name>A0A4R6ZNV3_9LIST</name>
<dbReference type="EMBL" id="SNZK01000003">
    <property type="protein sequence ID" value="TDR54200.1"/>
    <property type="molecule type" value="Genomic_DNA"/>
</dbReference>
<comment type="caution">
    <text evidence="2">The sequence shown here is derived from an EMBL/GenBank/DDBJ whole genome shotgun (WGS) entry which is preliminary data.</text>
</comment>
<dbReference type="InterPro" id="IPR055760">
    <property type="entry name" value="DUF7336"/>
</dbReference>
<reference evidence="2 3" key="1">
    <citation type="submission" date="2019-03" db="EMBL/GenBank/DDBJ databases">
        <title>Genomic Encyclopedia of Type Strains, Phase III (KMG-III): the genomes of soil and plant-associated and newly described type strains.</title>
        <authorList>
            <person name="Whitman W."/>
        </authorList>
    </citation>
    <scope>NUCLEOTIDE SEQUENCE [LARGE SCALE GENOMIC DNA]</scope>
    <source>
        <strain evidence="2 3">CECT 7972</strain>
    </source>
</reference>
<proteinExistence type="predicted"/>
<dbReference type="RefSeq" id="WP_159101167.1">
    <property type="nucleotide sequence ID" value="NZ_SNZK01000003.1"/>
</dbReference>
<accession>A0A4R6ZNV3</accession>
<keyword evidence="3" id="KW-1185">Reference proteome</keyword>
<evidence type="ECO:0000259" key="1">
    <source>
        <dbReference type="Pfam" id="PF24024"/>
    </source>
</evidence>
<evidence type="ECO:0000313" key="3">
    <source>
        <dbReference type="Proteomes" id="UP000295558"/>
    </source>
</evidence>
<sequence>MKVFVLFEPGHYVDEPGIVWGVFSTKEEAQKYVDNKSYRYMVIDEYTIDKYGTSED</sequence>
<organism evidence="2 3">
    <name type="scientific">Listeria rocourtiae</name>
    <dbReference type="NCBI Taxonomy" id="647910"/>
    <lineage>
        <taxon>Bacteria</taxon>
        <taxon>Bacillati</taxon>
        <taxon>Bacillota</taxon>
        <taxon>Bacilli</taxon>
        <taxon>Bacillales</taxon>
        <taxon>Listeriaceae</taxon>
        <taxon>Listeria</taxon>
    </lineage>
</organism>
<dbReference type="Pfam" id="PF24024">
    <property type="entry name" value="DUF7336"/>
    <property type="match status" value="1"/>
</dbReference>
<dbReference type="Proteomes" id="UP000295558">
    <property type="component" value="Unassembled WGS sequence"/>
</dbReference>
<dbReference type="AlphaFoldDB" id="A0A4R6ZNV3"/>
<feature type="domain" description="DUF7336" evidence="1">
    <location>
        <begin position="1"/>
        <end position="52"/>
    </location>
</feature>
<protein>
    <recommendedName>
        <fullName evidence="1">DUF7336 domain-containing protein</fullName>
    </recommendedName>
</protein>
<gene>
    <name evidence="2" type="ORF">DFP96_103300</name>
</gene>